<protein>
    <recommendedName>
        <fullName evidence="5">ethanolamine kinase</fullName>
        <ecNumber evidence="5">2.7.1.82</ecNumber>
    </recommendedName>
</protein>
<dbReference type="InterPro" id="IPR011009">
    <property type="entry name" value="Kinase-like_dom_sf"/>
</dbReference>
<evidence type="ECO:0000256" key="1">
    <source>
        <dbReference type="ARBA" id="ARBA00023209"/>
    </source>
</evidence>
<dbReference type="EMBL" id="KE124962">
    <property type="protein sequence ID" value="EPB73973.1"/>
    <property type="molecule type" value="Genomic_DNA"/>
</dbReference>
<keyword evidence="2" id="KW-1208">Phospholipid metabolism</keyword>
<evidence type="ECO:0000256" key="3">
    <source>
        <dbReference type="ARBA" id="ARBA00037883"/>
    </source>
</evidence>
<dbReference type="Proteomes" id="UP000054495">
    <property type="component" value="Unassembled WGS sequence"/>
</dbReference>
<comment type="similarity">
    <text evidence="4">Belongs to the choline/ethanolamine kinase family.</text>
</comment>
<comment type="pathway">
    <text evidence="3">Phospholipid metabolism; phosphatidylethanolamine biosynthesis; phosphatidylethanolamine from ethanolamine: step 1/3.</text>
</comment>
<reference evidence="6 7" key="1">
    <citation type="submission" date="2013-05" db="EMBL/GenBank/DDBJ databases">
        <title>Draft genome of the parasitic nematode Anyclostoma ceylanicum.</title>
        <authorList>
            <person name="Mitreva M."/>
        </authorList>
    </citation>
    <scope>NUCLEOTIDE SEQUENCE [LARGE SCALE GENOMIC DNA]</scope>
</reference>
<evidence type="ECO:0000313" key="7">
    <source>
        <dbReference type="Proteomes" id="UP000054495"/>
    </source>
</evidence>
<keyword evidence="1" id="KW-0443">Lipid metabolism</keyword>
<evidence type="ECO:0000256" key="2">
    <source>
        <dbReference type="ARBA" id="ARBA00023264"/>
    </source>
</evidence>
<dbReference type="Pfam" id="PF01633">
    <property type="entry name" value="Choline_kinase"/>
    <property type="match status" value="1"/>
</dbReference>
<dbReference type="GO" id="GO:0005737">
    <property type="term" value="C:cytoplasm"/>
    <property type="evidence" value="ECO:0007669"/>
    <property type="project" value="TreeGrafter"/>
</dbReference>
<keyword evidence="1" id="KW-0444">Lipid biosynthesis</keyword>
<dbReference type="AlphaFoldDB" id="A0A0D6LRZ7"/>
<keyword evidence="1" id="KW-0594">Phospholipid biosynthesis</keyword>
<dbReference type="GO" id="GO:0006646">
    <property type="term" value="P:phosphatidylethanolamine biosynthetic process"/>
    <property type="evidence" value="ECO:0007669"/>
    <property type="project" value="TreeGrafter"/>
</dbReference>
<dbReference type="GO" id="GO:0004305">
    <property type="term" value="F:ethanolamine kinase activity"/>
    <property type="evidence" value="ECO:0007669"/>
    <property type="project" value="UniProtKB-EC"/>
</dbReference>
<gene>
    <name evidence="6" type="ORF">ANCCEY_06935</name>
</gene>
<organism evidence="6 7">
    <name type="scientific">Ancylostoma ceylanicum</name>
    <dbReference type="NCBI Taxonomy" id="53326"/>
    <lineage>
        <taxon>Eukaryota</taxon>
        <taxon>Metazoa</taxon>
        <taxon>Ecdysozoa</taxon>
        <taxon>Nematoda</taxon>
        <taxon>Chromadorea</taxon>
        <taxon>Rhabditida</taxon>
        <taxon>Rhabditina</taxon>
        <taxon>Rhabditomorpha</taxon>
        <taxon>Strongyloidea</taxon>
        <taxon>Ancylostomatidae</taxon>
        <taxon>Ancylostomatinae</taxon>
        <taxon>Ancylostoma</taxon>
    </lineage>
</organism>
<evidence type="ECO:0000256" key="4">
    <source>
        <dbReference type="ARBA" id="ARBA00038211"/>
    </source>
</evidence>
<name>A0A0D6LRZ7_9BILA</name>
<dbReference type="Gene3D" id="3.90.1200.10">
    <property type="match status" value="1"/>
</dbReference>
<dbReference type="SUPFAM" id="SSF56112">
    <property type="entry name" value="Protein kinase-like (PK-like)"/>
    <property type="match status" value="1"/>
</dbReference>
<dbReference type="EC" id="2.7.1.82" evidence="5"/>
<dbReference type="PANTHER" id="PTHR22603">
    <property type="entry name" value="CHOLINE/ETHANOALAMINE KINASE"/>
    <property type="match status" value="1"/>
</dbReference>
<keyword evidence="7" id="KW-1185">Reference proteome</keyword>
<evidence type="ECO:0000256" key="5">
    <source>
        <dbReference type="ARBA" id="ARBA00038874"/>
    </source>
</evidence>
<evidence type="ECO:0000313" key="6">
    <source>
        <dbReference type="EMBL" id="EPB73973.1"/>
    </source>
</evidence>
<proteinExistence type="inferred from homology"/>
<sequence>MDAPAKVIDDLFPFRKTRDFIRNIDVSAAKDVLHFANQLSHNLEEIQSLVVPLNEEITFCHNDLLAHNIIFDECSGKLETGFIYNIIAGTVLFIDYEYADFNYAIFDLANHFCEFAGNWLHL</sequence>
<accession>A0A0D6LRZ7</accession>
<dbReference type="PANTHER" id="PTHR22603:SF66">
    <property type="entry name" value="ETHANOLAMINE KINASE"/>
    <property type="match status" value="1"/>
</dbReference>